<dbReference type="InterPro" id="IPR009097">
    <property type="entry name" value="Cyclic_Pdiesterase"/>
</dbReference>
<protein>
    <recommendedName>
        <fullName evidence="3">Ureidoglycolate hydrolase</fullName>
    </recommendedName>
</protein>
<keyword evidence="2" id="KW-1185">Reference proteome</keyword>
<proteinExistence type="predicted"/>
<evidence type="ECO:0000313" key="1">
    <source>
        <dbReference type="EMBL" id="KAJ2894511.1"/>
    </source>
</evidence>
<dbReference type="EMBL" id="JAKWBI020000488">
    <property type="protein sequence ID" value="KAJ2894511.1"/>
    <property type="molecule type" value="Genomic_DNA"/>
</dbReference>
<evidence type="ECO:0000313" key="2">
    <source>
        <dbReference type="Proteomes" id="UP001201980"/>
    </source>
</evidence>
<gene>
    <name evidence="1" type="ORF">MKZ38_007461</name>
</gene>
<reference evidence="1" key="1">
    <citation type="submission" date="2022-07" db="EMBL/GenBank/DDBJ databases">
        <title>Draft genome sequence of Zalerion maritima ATCC 34329, a (micro)plastics degrading marine fungus.</title>
        <authorList>
            <person name="Paco A."/>
            <person name="Goncalves M.F.M."/>
            <person name="Rocha-Santos T.A.P."/>
            <person name="Alves A."/>
        </authorList>
    </citation>
    <scope>NUCLEOTIDE SEQUENCE</scope>
    <source>
        <strain evidence="1">ATCC 34329</strain>
    </source>
</reference>
<dbReference type="AlphaFoldDB" id="A0AAD5RIS4"/>
<dbReference type="Proteomes" id="UP001201980">
    <property type="component" value="Unassembled WGS sequence"/>
</dbReference>
<evidence type="ECO:0008006" key="3">
    <source>
        <dbReference type="Google" id="ProtNLM"/>
    </source>
</evidence>
<dbReference type="SUPFAM" id="SSF55144">
    <property type="entry name" value="LigT-like"/>
    <property type="match status" value="1"/>
</dbReference>
<comment type="caution">
    <text evidence="1">The sequence shown here is derived from an EMBL/GenBank/DDBJ whole genome shotgun (WGS) entry which is preliminary data.</text>
</comment>
<name>A0AAD5RIS4_9PEZI</name>
<sequence length="335" mass="37449">MVSNVAPCVKNKIENLSGIALKEGGNPYQALIEACEDDHHRIQLIYLAHREARNDQQREKFLSKDCDGVIIDPVLLRLENPTIEPGFRDDRHCLTFWARPPDHVLKLASYVQTLLKEAAPNLWLMPPHCMHMTALEVAHSKTPSEITRLVKYVKGVLPVVTTMTVTPGKRPRLVKPLLSYDLAAVALSFVPAVDEPTASPAAVPETTEEYNSRTADATLQRQPGEDGYTYHHFRRDLFDLLSTTGAEITSRYVVPSAHITLGRFLTQGDHSRPSQRTAWINKIEEVNRWLQSDVWGQVGADFVGEWCIGQEKGLESRAGSLWYGGGRAIMVGEGF</sequence>
<organism evidence="1 2">
    <name type="scientific">Zalerion maritima</name>
    <dbReference type="NCBI Taxonomy" id="339359"/>
    <lineage>
        <taxon>Eukaryota</taxon>
        <taxon>Fungi</taxon>
        <taxon>Dikarya</taxon>
        <taxon>Ascomycota</taxon>
        <taxon>Pezizomycotina</taxon>
        <taxon>Sordariomycetes</taxon>
        <taxon>Lulworthiomycetidae</taxon>
        <taxon>Lulworthiales</taxon>
        <taxon>Lulworthiaceae</taxon>
        <taxon>Zalerion</taxon>
    </lineage>
</organism>
<accession>A0AAD5RIS4</accession>